<dbReference type="SUPFAM" id="SSF51294">
    <property type="entry name" value="Hedgehog/intein (Hint) domain"/>
    <property type="match status" value="1"/>
</dbReference>
<dbReference type="Pfam" id="PF13403">
    <property type="entry name" value="Hint_2"/>
    <property type="match status" value="1"/>
</dbReference>
<dbReference type="InterPro" id="IPR036844">
    <property type="entry name" value="Hint_dom_sf"/>
</dbReference>
<proteinExistence type="predicted"/>
<protein>
    <submittedName>
        <fullName evidence="3">Hint domain protein</fullName>
    </submittedName>
</protein>
<feature type="domain" description="Hedgehog/Intein (Hint)" evidence="2">
    <location>
        <begin position="260"/>
        <end position="405"/>
    </location>
</feature>
<dbReference type="EMBL" id="CP021431">
    <property type="protein sequence ID" value="ART99977.1"/>
    <property type="molecule type" value="Genomic_DNA"/>
</dbReference>
<dbReference type="Proteomes" id="UP000195273">
    <property type="component" value="Chromosome"/>
</dbReference>
<name>A0A1Y0E8Z9_9RHOB</name>
<dbReference type="RefSeq" id="WP_087206269.1">
    <property type="nucleotide sequence ID" value="NZ_CP021431.1"/>
</dbReference>
<reference evidence="3 4" key="1">
    <citation type="submission" date="2017-05" db="EMBL/GenBank/DDBJ databases">
        <title>Genome Sequence of Loktanella vestfoldensis Strain SMR4r Isolated from a Culture of the Diatom Skeletonema marinoi.</title>
        <authorList>
            <person name="Topel M."/>
            <person name="Pinder M.I.M."/>
            <person name="Johansson O.N."/>
            <person name="Kourtchenko O."/>
            <person name="Godhe A."/>
            <person name="Clarke A.K."/>
        </authorList>
    </citation>
    <scope>NUCLEOTIDE SEQUENCE [LARGE SCALE GENOMIC DNA]</scope>
    <source>
        <strain evidence="3 4">SMR4r</strain>
    </source>
</reference>
<sequence>MADKTFTYTNDFDNPESPVSGNLTTTSQPGTSPGNPGGAPALNTTIQASRQDGDADRELVLYDGRNVGGFAEFFREPFRADSDETAKPVISDFTMNARVDLIDNSGASTGNGKINGYSFNFGNTSTLPGGTGGALENGVSEGLAIRVLPASDRVQIVWNGTVLSQMVSQNSGDFAANLEFLRVLNMNVSVSETGLVRLIMNEELNTATKLELTAQIPQVDGRSGLTSADQSDWGFSFAGRTGLNAGEVWVDDIALSGRIVCFAKGTLITTATGLKAVEDLQTGDLVLTLDHGYQPLRWIGSWHADAATLAAKPQAQPILIRQNALGPHMPSADLTVSPQHRILVASAIVERMCKVPEVCVAAKHLLGHPGVEIAATPEGVTYYHFLCDAHEIVMANGAWAESLLIAPQMYKCLPWSSVTRIFQLFPRLLSLLDNPQPARASLARKQARKLVERHVRNNKPLVTAAFIDPKTASKAG</sequence>
<gene>
    <name evidence="3" type="ORF">LOKVESSMR4R_00642</name>
</gene>
<dbReference type="InterPro" id="IPR028992">
    <property type="entry name" value="Hedgehog/Intein_dom"/>
</dbReference>
<organism evidence="3 4">
    <name type="scientific">Yoonia vestfoldensis</name>
    <dbReference type="NCBI Taxonomy" id="245188"/>
    <lineage>
        <taxon>Bacteria</taxon>
        <taxon>Pseudomonadati</taxon>
        <taxon>Pseudomonadota</taxon>
        <taxon>Alphaproteobacteria</taxon>
        <taxon>Rhodobacterales</taxon>
        <taxon>Paracoccaceae</taxon>
        <taxon>Yoonia</taxon>
    </lineage>
</organism>
<evidence type="ECO:0000256" key="1">
    <source>
        <dbReference type="SAM" id="MobiDB-lite"/>
    </source>
</evidence>
<accession>A0A1Y0E8Z9</accession>
<dbReference type="OrthoDB" id="6305173at2"/>
<evidence type="ECO:0000313" key="3">
    <source>
        <dbReference type="EMBL" id="ART99977.1"/>
    </source>
</evidence>
<evidence type="ECO:0000313" key="4">
    <source>
        <dbReference type="Proteomes" id="UP000195273"/>
    </source>
</evidence>
<dbReference type="KEGG" id="lvs:LOKVESSMR4R_00642"/>
<feature type="compositionally biased region" description="Polar residues" evidence="1">
    <location>
        <begin position="1"/>
        <end position="34"/>
    </location>
</feature>
<feature type="region of interest" description="Disordered" evidence="1">
    <location>
        <begin position="1"/>
        <end position="44"/>
    </location>
</feature>
<dbReference type="Gene3D" id="2.170.16.10">
    <property type="entry name" value="Hedgehog/Intein (Hint) domain"/>
    <property type="match status" value="1"/>
</dbReference>
<dbReference type="AlphaFoldDB" id="A0A1Y0E8Z9"/>
<keyword evidence="4" id="KW-1185">Reference proteome</keyword>
<evidence type="ECO:0000259" key="2">
    <source>
        <dbReference type="Pfam" id="PF13403"/>
    </source>
</evidence>